<dbReference type="KEGG" id="aaqu:D3M96_02535"/>
<dbReference type="SUPFAM" id="SSF51126">
    <property type="entry name" value="Pectin lyase-like"/>
    <property type="match status" value="1"/>
</dbReference>
<evidence type="ECO:0000313" key="7">
    <source>
        <dbReference type="Proteomes" id="UP000268070"/>
    </source>
</evidence>
<protein>
    <submittedName>
        <fullName evidence="6">Filamentous hemagglutinin N-terminal domain-containing protein</fullName>
    </submittedName>
</protein>
<reference evidence="6 7" key="1">
    <citation type="submission" date="2018-09" db="EMBL/GenBank/DDBJ databases">
        <title>Complete genome sequence of the hydrocarbonoclastic bacterium Alcaligenes aquatilis QD168, isolated from a crude-oil polluted marine sediment of Central Chile.</title>
        <authorList>
            <person name="Duran R.E."/>
            <person name="Barra B."/>
            <person name="Salva-Serra F."/>
            <person name="Mendez V."/>
            <person name="Moore E.R.B."/>
            <person name="Seeger M."/>
        </authorList>
    </citation>
    <scope>NUCLEOTIDE SEQUENCE [LARGE SCALE GENOMIC DNA]</scope>
    <source>
        <strain evidence="6 7">QD168</strain>
    </source>
</reference>
<evidence type="ECO:0000256" key="2">
    <source>
        <dbReference type="ARBA" id="ARBA00022525"/>
    </source>
</evidence>
<evidence type="ECO:0000259" key="5">
    <source>
        <dbReference type="SMART" id="SM00912"/>
    </source>
</evidence>
<dbReference type="InterPro" id="IPR012334">
    <property type="entry name" value="Pectin_lyas_fold"/>
</dbReference>
<dbReference type="Pfam" id="PF05860">
    <property type="entry name" value="TPS"/>
    <property type="match status" value="1"/>
</dbReference>
<dbReference type="PANTHER" id="PTHR12338">
    <property type="entry name" value="AUTOTRANSPORTER"/>
    <property type="match status" value="1"/>
</dbReference>
<dbReference type="Gene3D" id="2.160.20.10">
    <property type="entry name" value="Single-stranded right-handed beta-helix, Pectin lyase-like"/>
    <property type="match status" value="1"/>
</dbReference>
<dbReference type="InterPro" id="IPR011050">
    <property type="entry name" value="Pectin_lyase_fold/virulence"/>
</dbReference>
<dbReference type="EMBL" id="CP032153">
    <property type="protein sequence ID" value="AYN19510.1"/>
    <property type="molecule type" value="Genomic_DNA"/>
</dbReference>
<dbReference type="PANTHER" id="PTHR12338:SF8">
    <property type="entry name" value="HEME_HEMOPEXIN-BINDING PROTEIN"/>
    <property type="match status" value="1"/>
</dbReference>
<comment type="subcellular location">
    <subcellularLocation>
        <location evidence="1">Secreted</location>
    </subcellularLocation>
</comment>
<evidence type="ECO:0000256" key="4">
    <source>
        <dbReference type="SAM" id="Coils"/>
    </source>
</evidence>
<dbReference type="Proteomes" id="UP000268070">
    <property type="component" value="Chromosome"/>
</dbReference>
<proteinExistence type="predicted"/>
<evidence type="ECO:0000313" key="6">
    <source>
        <dbReference type="EMBL" id="AYN19510.1"/>
    </source>
</evidence>
<dbReference type="InterPro" id="IPR021026">
    <property type="entry name" value="Filamn_hemagglutn_DUF3739"/>
</dbReference>
<dbReference type="NCBIfam" id="TIGR01901">
    <property type="entry name" value="adhes_NPXG"/>
    <property type="match status" value="1"/>
</dbReference>
<dbReference type="RefSeq" id="WP_121737912.1">
    <property type="nucleotide sequence ID" value="NZ_CP032153.1"/>
</dbReference>
<dbReference type="OrthoDB" id="8672993at2"/>
<gene>
    <name evidence="6" type="ORF">D3M96_02535</name>
</gene>
<keyword evidence="2" id="KW-0964">Secreted</keyword>
<feature type="coiled-coil region" evidence="4">
    <location>
        <begin position="79"/>
        <end position="106"/>
    </location>
</feature>
<evidence type="ECO:0000256" key="1">
    <source>
        <dbReference type="ARBA" id="ARBA00004613"/>
    </source>
</evidence>
<evidence type="ECO:0000256" key="3">
    <source>
        <dbReference type="ARBA" id="ARBA00022729"/>
    </source>
</evidence>
<feature type="domain" description="Filamentous haemagglutinin FhaB/tRNA nuclease CdiA-like TPS" evidence="5">
    <location>
        <begin position="138"/>
        <end position="252"/>
    </location>
</feature>
<dbReference type="SMART" id="SM00912">
    <property type="entry name" value="Haemagg_act"/>
    <property type="match status" value="1"/>
</dbReference>
<keyword evidence="3" id="KW-0732">Signal</keyword>
<name>A0A3G2HQV8_9BURK</name>
<dbReference type="GO" id="GO:0005576">
    <property type="term" value="C:extracellular region"/>
    <property type="evidence" value="ECO:0007669"/>
    <property type="project" value="UniProtKB-SubCell"/>
</dbReference>
<accession>A0A3G2HQV8</accession>
<organism evidence="6 7">
    <name type="scientific">Alcaligenes aquatilis</name>
    <dbReference type="NCBI Taxonomy" id="323284"/>
    <lineage>
        <taxon>Bacteria</taxon>
        <taxon>Pseudomonadati</taxon>
        <taxon>Pseudomonadota</taxon>
        <taxon>Betaproteobacteria</taxon>
        <taxon>Burkholderiales</taxon>
        <taxon>Alcaligenaceae</taxon>
        <taxon>Alcaligenes</taxon>
    </lineage>
</organism>
<dbReference type="Pfam" id="PF12545">
    <property type="entry name" value="DUF3739"/>
    <property type="match status" value="1"/>
</dbReference>
<sequence>MKQLRKRDIHSSSIPGRMRLAPLAEALVVALLASTAVSAYAQTPLTSSWIATPQGGGGNRAARAAARPGADASLESVTIRQQQAARQKLQRSVANLERTASAIAAQQAAQRAARVQAQGATSDVPNGLVQGGLWDRDADGNLLQWTGAERAVQTVEDGKTTVAVKQTQSKAILNWDTFNVGRETTVDFQQGTSDAVLNRVVGADTRPSQIQGAIKGDGTVMVVNQNGVIFSGSSQVNTRNLVVAAANITDPQFNNGFYNGSNPTFTGAAGQIEVQRGAQIETKKASASSTIGGGYVLLLGKQVVNAGNLSAPNGQVVLAAGDSFVIRKGYGTEGNQTSTTRGNEVVAGGTGKVINTGLIQAKTGDVTLTAAEVRQEGMALVTTSVDVRGTVHLNAAGADGKVVLGKDATTAIVLEDTDTTALDGQRDSLQTPVVDTTDDNIVAADPYRRDLSLVEIKSGGTVDFEGDSLTLASGGQIVVDAGARALVRDGALLDVSGAIGVRVAMEDNSLNIWVQGSEQRDAPINRDAGALNSNELWIDRRSLIYVAAGTNGYASDRWYTAGGLLEVGGYLATTGRNIGEWMAQGGTVSFTGSEVVTQTGSSINLSGGTLDVQSGYIRQSWLKGADGRLYEVSSAPGDLLYKGLYQGYEASSERWNQTDYYVTPLIGASRRYEPGYTVGRDAGTLVIGTRNAVLEGSIVGDTFQGDRQTQSAQAGLDGFYQSQRAVARGGNLVVGSYTPWYVKDSGTLQYGLTSTANTLQDVIFSKTAENIAAGLDLDTALPEDRAGTLYLDTAMIDDAGLGGVRIAARNRVAVNDDLSVSHGGEITLYSQTVDVNANVINHGGSIRLGNVLHQISSNRRFEDTTLGSAAEASVTVAPGAAVDASGLWSNLLLDPSNIANLPYQNGGSVSIRSSGEVTLEQGSLIDVSSGAAILTNETVQGGRGGNVTLAANANTALASGALNLDGDIRGFGIAGGGLLDILAGTVKIGGAKDGGEPGELHLEEDFFQKGFSRYAVTGNRGLEVAEGAYVDITMPVYQLAASLRSTPTATGSQGALEVWTPPLYQEDPVAGVLTQRRGASLSLQAGTALTSFSDRANVQSEVGRGAFVTVDPGRSIELRSVGQLTMHGTLKAQGGHIELNDVEGLPDDAGHGRSIWIGEDALLDVSGTAAVAVDQAGRRYGSVNAGGSIVIGGAFDSGEVESDAADLFVVLREGAVLDASGASAVLDVPGRGATEIGGAGGSITLTSSNGLYLDGTLRAESGGAGAAGGSLTVALNTPIYDDDAGQRVRQARELQVSEQRPRPTLADGLTPATADEQLVYGQAVLSAGQLASGGFDSLTLASDGALSFAGDLSLTADYALSLYARVIGLAEGAAENSKVHFAAPYVRLSSYGGTLGGDNQVHPTIVAGPDSVSQSAPAGTLIVEANRLLDVGGLNSGGRSATGAGTGLAAGIDRRGFNEVVFSSGGDLRLLGGSFYTSGDLTLEAAQVYPITGVSAELYAGWQGPNSSYAPGRVLTVARTTEDAPALPYSVFGSLSLYAATIDQGGVLRAPLGHLTLGESWTPRVTQTVNLLPGSLTSVSANGLVMPYGGTRDGITWTYDGTEISLIGTGTAKDSHVKLVGQYVDVGNGSVIDLSGGGELAGAGFVSGRGGSTDARYNPLVQVNRDGFTLAGLDTNPVYAIVPGVQAVAAPARGETGASDPVIGQQITIGKGVSGLAAGTYTLLPSTYALMPGAYRVEINGSAGAVSAGSITTTALRNGSYSVGGLISVAGTDLAEKLPRQVIVTSADTLRRYSQYNETSYADFVRADAATLGIPRAVLEADAKNLWLQLLARDGNEDALSLAFDGMVRGDAAEGGRGSTLSLIGSSEGARIEVLGDTGSPDAAYQISVRASDLSKVQVDRLAIGGVPWVLYGQGGNLVRFGSEASGAGVRPVNGVTIRSGAVLAAPEVMLITLGTPKDLEQGAIVIEQGATISALGQGAPAYDSDDGFIYQPERQSVVAVSNGRLQWLAPESDRNLGPGPIRVGTCIFADCTGSTQIYSEGSIGFVTNNAFDLDDAVRYGTRHLSLAVGVFNVGSQQALSDATVRGALTPGLALDQQILERLLQGDASTGAPALETLELIAGQSLNFFDSVTLSTLDADGNSLLDNLMLTAPAIYGYGGAEDVARIQTGHLIWNGSDQQPGAIASAGAGTGSGTLLAEAEQITFGYGSWGQPDGVSELDRLALGFSMVDLRASERISANNAGTLAVYQSQGEYVSGEGYRYSGGNLNVVTPLWTGEAGSVSRITAGGSIAVAAPESGGVDPADVSALGAELLLTAGTGLSVDTTVALPSGKATLAATGDLTLGGRSRVDLSGRAVEFFDDEDATQYSWGGEAIFKSAQGNIRQAAGSVIDLTAQYNQAGRLTAIALGQGAGTVDLQGRIVASASGYYETGGTYVPYLSGGLLVQAQNLGGELSEAFASLNERLNEGSVYGLRAFQLKRGDLTIGDGLRANQIEVSVDGGHLTVAGAVDASGAQVGTIRLAGKNGLTVAGSAVLDAHGRLLRLDSYGQIIEAPNRAVVELYSGDGLLTLAEGARIDLRYGTDDARVTANPALHDGRLLGTVELFAPRIDANGESNTEAAAQYGDVAIDARGAIQVDGARLIALNAVQRYDDAPYAYVKDDEGNVVMDPETGRPQLDLSASGRPYQVVDQRYLGYRDEDGNWAGGKHFDSMAFVNSALDNNELLDDKLAGLNNDTYRNAFHLRPGVEIVSATEDGDIVVSGDVDLSGYRYASLNPNSQLTAVYGTGEPGTLAIRAGGDLSIYGSVNDGFAPQSETPDDNGWVLTPGMQPYGGDVVVPGPGVELGDGTRFPPGKVLNYDLPIQAVTLASGTELPVTAVLAGELNLPVGTVLRAAVRDAAGNVLYAAGTVLSQAVTLESGSRLEAGFRLPSATSLAAMTWPAGVSLPNRATSNPNTNPDGVFLAGTLELPVGALIPSMTDVKLVGDVPSVPLRSVSGESMGRNWAVAAMLPEGSLSWSMRLVAGADLDAADPRLTRPGASGKLVLADTHYSVYSQYERTVIPGTPPQPGGAWYWNELGEIFGFEPGTPVTEEWQSLCADGYCVRVNYIWNELGEIFGFQPGTPVPPEWESLCADGYCISLGEPIPGTPDQVVIGDVIKTIPVAQNFSVLRTGTGDLDLIASGDVAMQSLYGVYTAGMSTASRAGSQSDAFNMERTKQTDGTHLGTSFTPELPEGVEPSGPLYEALVNGGADSTYSAWYPDGGGNLLVRAGGNLTGDTAARYSPAFPNEDLRPQRSSADLGNWLWRQGSGDTTGIESIATSWWINFGTYVPGLAPTNSNYGLSSADRNAVAATPELVGFTGLGTLGGGNLSIQVGGNAGLINRRGSSVFITGGRQRSEGLIVAVGSTGRVLDSGELLLTGGGDLRFDIGGSLNPGLSARADLNSANGVNAAADYSSQNLDLNGILANLRGALAVSAGEIGGIGLNYFSSSANQVDARESRAYDPYSAALGTATGGPVLMLGDSSAMLATRGDLVVSGTSDPGRVALPDSLSYLAAGASEPASGGLSWFSLWTDNSAISLMSGGGDLTPSVQLREVYRGDALLGKNYSATDGRFIWPGQLRLIATSGSVYVGKSALGRATATQFNTAYSILLAPSEQGSLEILADDSIYGGGYAISRSAASSNAVPTPFDPAFGVFNSGSTLTSVHNLAADSIRPVSNRLPLFSFGPNTASTLPDNSQTPVRIYANAGDIIGLGTGEILTFVTGGRAGQTWYEGLGPVWMRAGRDIVRSGSLLDSTTVAPTEIGRTPSNAALQQRITSTGNLLIHSNQNDVSVIEAGRDILLSNFSVAGPGTLEISAGRNIVMAGQVEGGGYGETRIRSLGPIITGDGRLGADVMVHAGLGETGADYAGVLDLYLDPENLADSETPLADQQGKVVKVYDSELVEWLGDRYGFVPSSDEVASEEARALFASLPGEQQRIFARFVYFAELREGGREFNDPDGPRTGSYLRGRNAIAALFPEEDVQGDAIAYAGDLRMYGGAGVHTEVGGSIQVLTPGGGQTYGIEGEAPPATAGLITRGQGDIQLYSRESILLGQSRIMTTFGGSILGWSAQGDINAGRGSRTTVVYTPPLRTYDAYGNVMLSPAVPSTGAGIATLNPIPEVEPGDIDLIAPLGTIDAGEAGIRVSGNINLAALQVVNAANIQVQGESTGIPVIAAVNVSALSSASAAASSATQAAEDVMRQQQASARQNQPSMISVQILGFGDESL</sequence>
<dbReference type="InterPro" id="IPR050909">
    <property type="entry name" value="Bact_Autotransporter_VF"/>
</dbReference>
<keyword evidence="4" id="KW-0175">Coiled coil</keyword>
<dbReference type="InterPro" id="IPR008638">
    <property type="entry name" value="FhaB/CdiA-like_TPS"/>
</dbReference>